<name>A0ABV9LIZ2_9ACTN</name>
<dbReference type="InterPro" id="IPR050765">
    <property type="entry name" value="Riboflavin_Biosynth_HTPR"/>
</dbReference>
<dbReference type="Gene3D" id="3.40.430.10">
    <property type="entry name" value="Dihydrofolate Reductase, subunit A"/>
    <property type="match status" value="1"/>
</dbReference>
<evidence type="ECO:0000313" key="3">
    <source>
        <dbReference type="Proteomes" id="UP001596025"/>
    </source>
</evidence>
<accession>A0ABV9LIZ2</accession>
<dbReference type="Pfam" id="PF01872">
    <property type="entry name" value="RibD_C"/>
    <property type="match status" value="1"/>
</dbReference>
<feature type="domain" description="Bacterial bifunctional deaminase-reductase C-terminal" evidence="1">
    <location>
        <begin position="3"/>
        <end position="176"/>
    </location>
</feature>
<dbReference type="PANTHER" id="PTHR38011:SF12">
    <property type="entry name" value="BIFUNCTIONAL DEAMINASE-REDUCTASE DOMAIN PROTEIN"/>
    <property type="match status" value="1"/>
</dbReference>
<keyword evidence="3" id="KW-1185">Reference proteome</keyword>
<organism evidence="2 3">
    <name type="scientific">Geodermatophilus arenarius</name>
    <dbReference type="NCBI Taxonomy" id="1137990"/>
    <lineage>
        <taxon>Bacteria</taxon>
        <taxon>Bacillati</taxon>
        <taxon>Actinomycetota</taxon>
        <taxon>Actinomycetes</taxon>
        <taxon>Geodermatophilales</taxon>
        <taxon>Geodermatophilaceae</taxon>
        <taxon>Geodermatophilus</taxon>
    </lineage>
</organism>
<dbReference type="RefSeq" id="WP_387988200.1">
    <property type="nucleotide sequence ID" value="NZ_JBHSGR010000007.1"/>
</dbReference>
<dbReference type="SUPFAM" id="SSF53597">
    <property type="entry name" value="Dihydrofolate reductase-like"/>
    <property type="match status" value="1"/>
</dbReference>
<dbReference type="Proteomes" id="UP001596025">
    <property type="component" value="Unassembled WGS sequence"/>
</dbReference>
<comment type="caution">
    <text evidence="2">The sequence shown here is derived from an EMBL/GenBank/DDBJ whole genome shotgun (WGS) entry which is preliminary data.</text>
</comment>
<evidence type="ECO:0000259" key="1">
    <source>
        <dbReference type="Pfam" id="PF01872"/>
    </source>
</evidence>
<dbReference type="InterPro" id="IPR002734">
    <property type="entry name" value="RibDG_C"/>
</dbReference>
<dbReference type="PANTHER" id="PTHR38011">
    <property type="entry name" value="DIHYDROFOLATE REDUCTASE FAMILY PROTEIN (AFU_ORTHOLOGUE AFUA_8G06820)"/>
    <property type="match status" value="1"/>
</dbReference>
<dbReference type="EMBL" id="JBHSGR010000007">
    <property type="protein sequence ID" value="MFC4693482.1"/>
    <property type="molecule type" value="Genomic_DNA"/>
</dbReference>
<proteinExistence type="predicted"/>
<dbReference type="InterPro" id="IPR024072">
    <property type="entry name" value="DHFR-like_dom_sf"/>
</dbReference>
<gene>
    <name evidence="2" type="ORF">ACFO3M_08795</name>
</gene>
<protein>
    <submittedName>
        <fullName evidence="2">Dihydrofolate reductase family protein</fullName>
    </submittedName>
</protein>
<sequence length="184" mass="19911">MAHLIAGMTTSLDGYTADPEGDFGMLYADLGTPAGEEYLAASQAETGAVLMGRRTYDGAPDPDSYADDYEYQVPIVVLTSHPPATPPRRNDRLWVTFCGDLREAVDTARELAGEKAVTVVGGADLNRQLIDAGLFDELRVDVVPVLLGGGLRAFDGVARGRLEVIGVERVGERTCLRFRPLRRD</sequence>
<evidence type="ECO:0000313" key="2">
    <source>
        <dbReference type="EMBL" id="MFC4693482.1"/>
    </source>
</evidence>
<reference evidence="3" key="1">
    <citation type="journal article" date="2019" name="Int. J. Syst. Evol. Microbiol.">
        <title>The Global Catalogue of Microorganisms (GCM) 10K type strain sequencing project: providing services to taxonomists for standard genome sequencing and annotation.</title>
        <authorList>
            <consortium name="The Broad Institute Genomics Platform"/>
            <consortium name="The Broad Institute Genome Sequencing Center for Infectious Disease"/>
            <person name="Wu L."/>
            <person name="Ma J."/>
        </authorList>
    </citation>
    <scope>NUCLEOTIDE SEQUENCE [LARGE SCALE GENOMIC DNA]</scope>
    <source>
        <strain evidence="3">CCUG 62763</strain>
    </source>
</reference>